<dbReference type="EMBL" id="GBRH01189400">
    <property type="protein sequence ID" value="JAE08496.1"/>
    <property type="molecule type" value="Transcribed_RNA"/>
</dbReference>
<sequence>MTAGSSSRSLESCFICMPNDGVVRYGNSIRPKAFHQGWGCLYLQPKFSSVLGSSFQKFTSLDTVKAIDTPS</sequence>
<organism evidence="1">
    <name type="scientific">Arundo donax</name>
    <name type="common">Giant reed</name>
    <name type="synonym">Donax arundinaceus</name>
    <dbReference type="NCBI Taxonomy" id="35708"/>
    <lineage>
        <taxon>Eukaryota</taxon>
        <taxon>Viridiplantae</taxon>
        <taxon>Streptophyta</taxon>
        <taxon>Embryophyta</taxon>
        <taxon>Tracheophyta</taxon>
        <taxon>Spermatophyta</taxon>
        <taxon>Magnoliopsida</taxon>
        <taxon>Liliopsida</taxon>
        <taxon>Poales</taxon>
        <taxon>Poaceae</taxon>
        <taxon>PACMAD clade</taxon>
        <taxon>Arundinoideae</taxon>
        <taxon>Arundineae</taxon>
        <taxon>Arundo</taxon>
    </lineage>
</organism>
<protein>
    <submittedName>
        <fullName evidence="1">Uncharacterized protein</fullName>
    </submittedName>
</protein>
<reference evidence="1" key="2">
    <citation type="journal article" date="2015" name="Data Brief">
        <title>Shoot transcriptome of the giant reed, Arundo donax.</title>
        <authorList>
            <person name="Barrero R.A."/>
            <person name="Guerrero F.D."/>
            <person name="Moolhuijzen P."/>
            <person name="Goolsby J.A."/>
            <person name="Tidwell J."/>
            <person name="Bellgard S.E."/>
            <person name="Bellgard M.I."/>
        </authorList>
    </citation>
    <scope>NUCLEOTIDE SEQUENCE</scope>
    <source>
        <tissue evidence="1">Shoot tissue taken approximately 20 cm above the soil surface</tissue>
    </source>
</reference>
<evidence type="ECO:0000313" key="1">
    <source>
        <dbReference type="EMBL" id="JAE08496.1"/>
    </source>
</evidence>
<name>A0A0A9FED6_ARUDO</name>
<dbReference type="AlphaFoldDB" id="A0A0A9FED6"/>
<accession>A0A0A9FED6</accession>
<reference evidence="1" key="1">
    <citation type="submission" date="2014-09" db="EMBL/GenBank/DDBJ databases">
        <authorList>
            <person name="Magalhaes I.L.F."/>
            <person name="Oliveira U."/>
            <person name="Santos F.R."/>
            <person name="Vidigal T.H.D.A."/>
            <person name="Brescovit A.D."/>
            <person name="Santos A.J."/>
        </authorList>
    </citation>
    <scope>NUCLEOTIDE SEQUENCE</scope>
    <source>
        <tissue evidence="1">Shoot tissue taken approximately 20 cm above the soil surface</tissue>
    </source>
</reference>
<proteinExistence type="predicted"/>